<comment type="caution">
    <text evidence="4">The sequence shown here is derived from an EMBL/GenBank/DDBJ whole genome shotgun (WGS) entry which is preliminary data.</text>
</comment>
<evidence type="ECO:0000256" key="2">
    <source>
        <dbReference type="SAM" id="Coils"/>
    </source>
</evidence>
<evidence type="ECO:0000313" key="5">
    <source>
        <dbReference type="EMBL" id="CAF1534509.1"/>
    </source>
</evidence>
<keyword evidence="3" id="KW-0812">Transmembrane</keyword>
<organism evidence="4 7">
    <name type="scientific">Adineta ricciae</name>
    <name type="common">Rotifer</name>
    <dbReference type="NCBI Taxonomy" id="249248"/>
    <lineage>
        <taxon>Eukaryota</taxon>
        <taxon>Metazoa</taxon>
        <taxon>Spiralia</taxon>
        <taxon>Gnathifera</taxon>
        <taxon>Rotifera</taxon>
        <taxon>Eurotatoria</taxon>
        <taxon>Bdelloidea</taxon>
        <taxon>Adinetida</taxon>
        <taxon>Adinetidae</taxon>
        <taxon>Adineta</taxon>
    </lineage>
</organism>
<dbReference type="Gene3D" id="3.60.60.10">
    <property type="entry name" value="Penicillin V Acylase, Chain A"/>
    <property type="match status" value="1"/>
</dbReference>
<dbReference type="Proteomes" id="UP000663828">
    <property type="component" value="Unassembled WGS sequence"/>
</dbReference>
<evidence type="ECO:0000256" key="3">
    <source>
        <dbReference type="SAM" id="Phobius"/>
    </source>
</evidence>
<keyword evidence="3" id="KW-0472">Membrane</keyword>
<dbReference type="GO" id="GO:0006508">
    <property type="term" value="P:proteolysis"/>
    <property type="evidence" value="ECO:0007669"/>
    <property type="project" value="InterPro"/>
</dbReference>
<keyword evidence="2" id="KW-0175">Coiled coil</keyword>
<evidence type="ECO:0000313" key="7">
    <source>
        <dbReference type="Proteomes" id="UP000663852"/>
    </source>
</evidence>
<dbReference type="GO" id="GO:0070004">
    <property type="term" value="F:cysteine-type exopeptidase activity"/>
    <property type="evidence" value="ECO:0007669"/>
    <property type="project" value="InterPro"/>
</dbReference>
<dbReference type="Proteomes" id="UP000663852">
    <property type="component" value="Unassembled WGS sequence"/>
</dbReference>
<dbReference type="AlphaFoldDB" id="A0A815FZ26"/>
<keyword evidence="6" id="KW-1185">Reference proteome</keyword>
<dbReference type="InterPro" id="IPR005322">
    <property type="entry name" value="Peptidase_C69"/>
</dbReference>
<evidence type="ECO:0000256" key="1">
    <source>
        <dbReference type="ARBA" id="ARBA00005705"/>
    </source>
</evidence>
<dbReference type="Pfam" id="PF03577">
    <property type="entry name" value="Peptidase_C69"/>
    <property type="match status" value="1"/>
</dbReference>
<feature type="transmembrane region" description="Helical" evidence="3">
    <location>
        <begin position="511"/>
        <end position="530"/>
    </location>
</feature>
<dbReference type="GO" id="GO:0016805">
    <property type="term" value="F:dipeptidase activity"/>
    <property type="evidence" value="ECO:0007669"/>
    <property type="project" value="InterPro"/>
</dbReference>
<feature type="coiled-coil region" evidence="2">
    <location>
        <begin position="384"/>
        <end position="411"/>
    </location>
</feature>
<protein>
    <submittedName>
        <fullName evidence="4">Uncharacterized protein</fullName>
    </submittedName>
</protein>
<evidence type="ECO:0000313" key="4">
    <source>
        <dbReference type="EMBL" id="CAF1331761.1"/>
    </source>
</evidence>
<keyword evidence="3" id="KW-1133">Transmembrane helix</keyword>
<reference evidence="4" key="1">
    <citation type="submission" date="2021-02" db="EMBL/GenBank/DDBJ databases">
        <authorList>
            <person name="Nowell W R."/>
        </authorList>
    </citation>
    <scope>NUCLEOTIDE SEQUENCE</scope>
</reference>
<comment type="similarity">
    <text evidence="1">Belongs to the peptidase C69 family. Secernin subfamily.</text>
</comment>
<proteinExistence type="inferred from homology"/>
<gene>
    <name evidence="4" type="ORF">EDS130_LOCUS32230</name>
    <name evidence="5" type="ORF">XAT740_LOCUS41720</name>
</gene>
<feature type="transmembrane region" description="Helical" evidence="3">
    <location>
        <begin position="488"/>
        <end position="505"/>
    </location>
</feature>
<accession>A0A815FZ26</accession>
<dbReference type="OrthoDB" id="5175656at2759"/>
<dbReference type="PANTHER" id="PTHR12994">
    <property type="entry name" value="SECERNIN"/>
    <property type="match status" value="1"/>
</dbReference>
<dbReference type="EMBL" id="CAJNOJ010000245">
    <property type="protein sequence ID" value="CAF1331761.1"/>
    <property type="molecule type" value="Genomic_DNA"/>
</dbReference>
<sequence length="551" mass="63271">MFSSSCDTMVAMNDVTDDGSIIFAKNSDRQANEPLSTRYIPSSTYPSSSKVKTTYIEVDQVEETYSCVLFSPANIFGAEMGFNCHGLVVGNEALFTKVSSDNEGLTGMDLVRLVLERCRTSREGKNEIVLLISKYGQGGNCGFTSQLYYHSSFLLVDSTECWIVETVGKDYAAKMITKGIYTISNIISFGGVETFDEYSENLIEYAICKGWCQSKEDFHFQKCYSGFSYHPNEFYNGFLKTQLACSQMRRTRSNELIHKRHKKFNVLDMFHILRDHQCSQENPSSGLTNIDICMHAGFGPIRFNQTTGSLVSVLPTNTNQIPTHYATCTSVPCLSVFKPIWLDSEMKPPRFLSLDDEGNLGNATCTFSLNSIWWKSEIMTRNIVKYYRKLIKEIEIERDELERELVAKSKQLSMKNVLHEERKQWTIFSFDKVDQLSNQWLSRSSSLSLEMESELSSIQEFAWEKWRTAAQIPEHLLTYSKIGYTKNLLLSIGLLVILIFIWIFLTNNSDQRYTILCLLLLNYVFIYQILVKRTKRKTNSSVELLRFNFND</sequence>
<dbReference type="EMBL" id="CAJNOR010004907">
    <property type="protein sequence ID" value="CAF1534509.1"/>
    <property type="molecule type" value="Genomic_DNA"/>
</dbReference>
<name>A0A815FZ26_ADIRI</name>
<evidence type="ECO:0000313" key="6">
    <source>
        <dbReference type="Proteomes" id="UP000663828"/>
    </source>
</evidence>
<dbReference type="PANTHER" id="PTHR12994:SF17">
    <property type="entry name" value="LD30995P"/>
    <property type="match status" value="1"/>
</dbReference>